<evidence type="ECO:0000313" key="2">
    <source>
        <dbReference type="EMBL" id="CAA78935.1"/>
    </source>
</evidence>
<dbReference type="AlphaFoldDB" id="Q02449"/>
<dbReference type="InterPro" id="IPR027434">
    <property type="entry name" value="Homing_endonucl"/>
</dbReference>
<protein>
    <recommendedName>
        <fullName evidence="1">Homing endonuclease LAGLIDADG domain-containing protein</fullName>
    </recommendedName>
</protein>
<dbReference type="SUPFAM" id="SSF55608">
    <property type="entry name" value="Homing endonucleases"/>
    <property type="match status" value="1"/>
</dbReference>
<organism evidence="2">
    <name type="scientific">Chlamydomonas moewusii</name>
    <name type="common">Chlamydomonas eugametos</name>
    <dbReference type="NCBI Taxonomy" id="3054"/>
    <lineage>
        <taxon>Eukaryota</taxon>
        <taxon>Viridiplantae</taxon>
        <taxon>Chlorophyta</taxon>
        <taxon>core chlorophytes</taxon>
        <taxon>Chlorophyceae</taxon>
        <taxon>CS clade</taxon>
        <taxon>Chlamydomonadales</taxon>
        <taxon>Chlamydomonadaceae</taxon>
        <taxon>Chlamydomonas</taxon>
    </lineage>
</organism>
<reference evidence="2" key="1">
    <citation type="journal article" date="1991" name="J. Mol. Biol.">
        <title>Six group I introns and three internal transcribed spacers in the chloroplast large subunit ribosomal RNA gene of the green alga Chlamydomonas eugametos.</title>
        <authorList>
            <person name="Turmel M."/>
            <person name="Boulanger J."/>
            <person name="Schnare M.N."/>
            <person name="Gray M.W."/>
            <person name="Lemieux C."/>
        </authorList>
    </citation>
    <scope>NUCLEOTIDE SEQUENCE</scope>
</reference>
<dbReference type="GO" id="GO:0004519">
    <property type="term" value="F:endonuclease activity"/>
    <property type="evidence" value="ECO:0007669"/>
    <property type="project" value="InterPro"/>
</dbReference>
<accession>Q02449</accession>
<reference evidence="2" key="2">
    <citation type="journal article" date="1993" name="J. Mol. Biol.">
        <title>Analysis of the chloroplast large subunit ribosomal RNA gene from 17 Chlamydomonas taxa. Three internal transcribed spacers and 12 group I intron insertion sites.</title>
        <authorList>
            <person name="Turmel M."/>
            <person name="Gutell R.R."/>
            <person name="Mercier J.P."/>
            <person name="Otis C."/>
            <person name="Lemieux C."/>
        </authorList>
    </citation>
    <scope>NUCLEOTIDE SEQUENCE</scope>
</reference>
<dbReference type="PIR" id="S15139">
    <property type="entry name" value="S15139"/>
</dbReference>
<geneLocation type="chloroplast" evidence="2"/>
<name>Q02449_CHLMO</name>
<dbReference type="Pfam" id="PF03161">
    <property type="entry name" value="LAGLIDADG_2"/>
    <property type="match status" value="1"/>
</dbReference>
<dbReference type="InterPro" id="IPR004860">
    <property type="entry name" value="LAGLIDADG_dom"/>
</dbReference>
<evidence type="ECO:0000259" key="1">
    <source>
        <dbReference type="Pfam" id="PF03161"/>
    </source>
</evidence>
<keyword evidence="2" id="KW-0150">Chloroplast</keyword>
<dbReference type="Gene3D" id="3.10.28.10">
    <property type="entry name" value="Homing endonucleases"/>
    <property type="match status" value="2"/>
</dbReference>
<sequence length="231" mass="26753">MSNKNNKKQKVVNSKKKWKDIKITKELRDIIHGYIASDGNVSSEGILTVDHGEKQEKFVQWLYQKLEKLRTDNTISTVTRTDKRTGKKTISKRFNTRTLLKGFHKMWYQSYIDDNGNTKYKKRLPNKIEGFFSSTFLAVWFAGDGTKIVGSRGAKYEVTSLTVDERHQLQRLFKKKFDIDAVIIRSGESKKGSPQWALSINAPDYDKFRALITKIDLIPTIFPYKLHRLGS</sequence>
<feature type="domain" description="Homing endonuclease LAGLIDADG" evidence="1">
    <location>
        <begin position="29"/>
        <end position="202"/>
    </location>
</feature>
<keyword evidence="2" id="KW-0934">Plastid</keyword>
<proteinExistence type="predicted"/>
<dbReference type="EMBL" id="Z17234">
    <property type="protein sequence ID" value="CAA78935.1"/>
    <property type="molecule type" value="Genomic_DNA"/>
</dbReference>